<sequence length="178" mass="19382">MKKIYQYTLLFSAAVMLLTSCTGPTSGPGRKKMPDFTEQGDDFSNMHLFQSSPGLDMGSSRFGFSTSFTSVAFNGGVKDCAAVTVPESLDQQAFALIGLYKPFAPTLIAQWSKQPNNGVVIDFSDGTDQKRSDYMIESKGNPDVPVIVLWNDKSSKRLATYLTQLSDVPGLSLKTLSK</sequence>
<protein>
    <recommendedName>
        <fullName evidence="3">Lipoprotein</fullName>
    </recommendedName>
</protein>
<dbReference type="PROSITE" id="PS51257">
    <property type="entry name" value="PROKAR_LIPOPROTEIN"/>
    <property type="match status" value="1"/>
</dbReference>
<dbReference type="KEGG" id="mrub:DEO27_008280"/>
<dbReference type="EMBL" id="CP043450">
    <property type="protein sequence ID" value="QEM10018.1"/>
    <property type="molecule type" value="Genomic_DNA"/>
</dbReference>
<dbReference type="AlphaFoldDB" id="A0A5C1HYY5"/>
<evidence type="ECO:0000313" key="1">
    <source>
        <dbReference type="EMBL" id="QEM10018.1"/>
    </source>
</evidence>
<keyword evidence="2" id="KW-1185">Reference proteome</keyword>
<dbReference type="Proteomes" id="UP000251402">
    <property type="component" value="Chromosome"/>
</dbReference>
<gene>
    <name evidence="1" type="ORF">DEO27_008280</name>
</gene>
<organism evidence="1 2">
    <name type="scientific">Mucilaginibacter rubeus</name>
    <dbReference type="NCBI Taxonomy" id="2027860"/>
    <lineage>
        <taxon>Bacteria</taxon>
        <taxon>Pseudomonadati</taxon>
        <taxon>Bacteroidota</taxon>
        <taxon>Sphingobacteriia</taxon>
        <taxon>Sphingobacteriales</taxon>
        <taxon>Sphingobacteriaceae</taxon>
        <taxon>Mucilaginibacter</taxon>
    </lineage>
</organism>
<proteinExistence type="predicted"/>
<evidence type="ECO:0008006" key="3">
    <source>
        <dbReference type="Google" id="ProtNLM"/>
    </source>
</evidence>
<evidence type="ECO:0000313" key="2">
    <source>
        <dbReference type="Proteomes" id="UP000251402"/>
    </source>
</evidence>
<dbReference type="RefSeq" id="WP_146750026.1">
    <property type="nucleotide sequence ID" value="NZ_CP043450.1"/>
</dbReference>
<reference evidence="1" key="1">
    <citation type="submission" date="2019-08" db="EMBL/GenBank/DDBJ databases">
        <title>Comparative genome analysis confer to the adaptation heavy metal polluted environment.</title>
        <authorList>
            <person name="Li Y."/>
        </authorList>
    </citation>
    <scope>NUCLEOTIDE SEQUENCE [LARGE SCALE GENOMIC DNA]</scope>
    <source>
        <strain evidence="1">P1</strain>
    </source>
</reference>
<accession>A0A5C1HYY5</accession>
<name>A0A5C1HYY5_9SPHI</name>